<reference evidence="1" key="1">
    <citation type="submission" date="2015-10" db="EMBL/GenBank/DDBJ databases">
        <authorList>
            <person name="Gilbert D.G."/>
        </authorList>
    </citation>
    <scope>NUCLEOTIDE SEQUENCE</scope>
</reference>
<name>A0A160VH45_9ZZZZ</name>
<organism evidence="1">
    <name type="scientific">hydrothermal vent metagenome</name>
    <dbReference type="NCBI Taxonomy" id="652676"/>
    <lineage>
        <taxon>unclassified sequences</taxon>
        <taxon>metagenomes</taxon>
        <taxon>ecological metagenomes</taxon>
    </lineage>
</organism>
<proteinExistence type="predicted"/>
<dbReference type="EMBL" id="FAXC01000358">
    <property type="protein sequence ID" value="CUV10110.1"/>
    <property type="molecule type" value="Genomic_DNA"/>
</dbReference>
<protein>
    <submittedName>
        <fullName evidence="1">Uncharacterized protein</fullName>
    </submittedName>
</protein>
<gene>
    <name evidence="1" type="ORF">MGWOODY_Mmi397</name>
</gene>
<dbReference type="AlphaFoldDB" id="A0A160VH45"/>
<evidence type="ECO:0000313" key="1">
    <source>
        <dbReference type="EMBL" id="CUV10110.1"/>
    </source>
</evidence>
<sequence>MATINKTEDLLTLSRDEIKDYILSLHELIHQKMNSGLTIDDILDEEDPFEIVEPLLQREEYPIFVLSIINKIQSEVVMTTLLDSIEEGIKKRNDQKLSDQG</sequence>
<accession>A0A160VH45</accession>